<reference evidence="5" key="1">
    <citation type="submission" date="2021-01" db="EMBL/GenBank/DDBJ databases">
        <title>Adiantum capillus-veneris genome.</title>
        <authorList>
            <person name="Fang Y."/>
            <person name="Liao Q."/>
        </authorList>
    </citation>
    <scope>NUCLEOTIDE SEQUENCE</scope>
    <source>
        <strain evidence="5">H3</strain>
        <tissue evidence="5">Leaf</tissue>
    </source>
</reference>
<evidence type="ECO:0000256" key="1">
    <source>
        <dbReference type="ARBA" id="ARBA00004173"/>
    </source>
</evidence>
<dbReference type="OrthoDB" id="20681at2759"/>
<proteinExistence type="inferred from homology"/>
<dbReference type="EMBL" id="JABFUD020000009">
    <property type="protein sequence ID" value="KAI5075214.1"/>
    <property type="molecule type" value="Genomic_DNA"/>
</dbReference>
<dbReference type="SUPFAM" id="SSF64076">
    <property type="entry name" value="MTH938-like"/>
    <property type="match status" value="1"/>
</dbReference>
<dbReference type="Proteomes" id="UP000886520">
    <property type="component" value="Chromosome 9"/>
</dbReference>
<keyword evidence="6" id="KW-1185">Reference proteome</keyword>
<organism evidence="5 6">
    <name type="scientific">Adiantum capillus-veneris</name>
    <name type="common">Maidenhair fern</name>
    <dbReference type="NCBI Taxonomy" id="13818"/>
    <lineage>
        <taxon>Eukaryota</taxon>
        <taxon>Viridiplantae</taxon>
        <taxon>Streptophyta</taxon>
        <taxon>Embryophyta</taxon>
        <taxon>Tracheophyta</taxon>
        <taxon>Polypodiopsida</taxon>
        <taxon>Polypodiidae</taxon>
        <taxon>Polypodiales</taxon>
        <taxon>Pteridineae</taxon>
        <taxon>Pteridaceae</taxon>
        <taxon>Vittarioideae</taxon>
        <taxon>Adiantum</taxon>
    </lineage>
</organism>
<dbReference type="GO" id="GO:0032981">
    <property type="term" value="P:mitochondrial respiratory chain complex I assembly"/>
    <property type="evidence" value="ECO:0007669"/>
    <property type="project" value="InterPro"/>
</dbReference>
<dbReference type="AlphaFoldDB" id="A0A9D4UWB6"/>
<dbReference type="Pfam" id="PF04430">
    <property type="entry name" value="DUF498"/>
    <property type="match status" value="1"/>
</dbReference>
<evidence type="ECO:0000256" key="2">
    <source>
        <dbReference type="ARBA" id="ARBA00021776"/>
    </source>
</evidence>
<gene>
    <name evidence="5" type="ORF">GOP47_0009290</name>
</gene>
<sequence>MWRFQGLVRQQAALANGAVGKRWISLYEQMKMMDKLAEESGRLRFTGYNDTGFHINNVFHEGSVMCHRNLILSWTPRTFKEITPESLSIFQLLRPAPDLLLVGCGRSVQFFGKEVEDFLDSNKIKLEAIDSRNAASTFNFLNDEGRSVAAAIIPCSSEA</sequence>
<keyword evidence="3" id="KW-0496">Mitochondrion</keyword>
<evidence type="ECO:0000256" key="4">
    <source>
        <dbReference type="ARBA" id="ARBA00049984"/>
    </source>
</evidence>
<accession>A0A9D4UWB6</accession>
<dbReference type="PANTHER" id="PTHR21192:SF2">
    <property type="entry name" value="NADH DEHYDROGENASE [UBIQUINONE] 1 ALPHA SUBCOMPLEX ASSEMBLY FACTOR 3"/>
    <property type="match status" value="1"/>
</dbReference>
<dbReference type="InterPro" id="IPR036748">
    <property type="entry name" value="MTH938-like_sf"/>
</dbReference>
<protein>
    <recommendedName>
        <fullName evidence="2">NADH dehydrogenase [ubiquinone] 1 alpha subcomplex assembly factor 3</fullName>
    </recommendedName>
</protein>
<dbReference type="Gene3D" id="3.40.1230.10">
    <property type="entry name" value="MTH938-like"/>
    <property type="match status" value="1"/>
</dbReference>
<dbReference type="InterPro" id="IPR007523">
    <property type="entry name" value="NDUFAF3/AAMDC"/>
</dbReference>
<comment type="similarity">
    <text evidence="4">Belongs to the NDUFAF3 family.</text>
</comment>
<evidence type="ECO:0000313" key="6">
    <source>
        <dbReference type="Proteomes" id="UP000886520"/>
    </source>
</evidence>
<name>A0A9D4UWB6_ADICA</name>
<evidence type="ECO:0000313" key="5">
    <source>
        <dbReference type="EMBL" id="KAI5075214.1"/>
    </source>
</evidence>
<dbReference type="InterPro" id="IPR034095">
    <property type="entry name" value="NDUF3"/>
</dbReference>
<dbReference type="PANTHER" id="PTHR21192">
    <property type="entry name" value="NUCLEAR PROTEIN E3-3"/>
    <property type="match status" value="1"/>
</dbReference>
<evidence type="ECO:0000256" key="3">
    <source>
        <dbReference type="ARBA" id="ARBA00023128"/>
    </source>
</evidence>
<dbReference type="GO" id="GO:0005743">
    <property type="term" value="C:mitochondrial inner membrane"/>
    <property type="evidence" value="ECO:0007669"/>
    <property type="project" value="TreeGrafter"/>
</dbReference>
<dbReference type="CDD" id="cd05125">
    <property type="entry name" value="Mth938_2P1-like"/>
    <property type="match status" value="1"/>
</dbReference>
<comment type="subcellular location">
    <subcellularLocation>
        <location evidence="1">Mitochondrion</location>
    </subcellularLocation>
</comment>
<comment type="caution">
    <text evidence="5">The sequence shown here is derived from an EMBL/GenBank/DDBJ whole genome shotgun (WGS) entry which is preliminary data.</text>
</comment>